<dbReference type="RefSeq" id="WP_069966689.1">
    <property type="nucleotide sequence ID" value="NZ_CM124774.1"/>
</dbReference>
<gene>
    <name evidence="2" type="ORF">BH720_08170</name>
</gene>
<comment type="caution">
    <text evidence="2">The sequence shown here is derived from an EMBL/GenBank/DDBJ whole genome shotgun (WGS) entry which is preliminary data.</text>
</comment>
<keyword evidence="1" id="KW-1133">Transmembrane helix</keyword>
<dbReference type="OrthoDB" id="421517at2"/>
<dbReference type="AlphaFoldDB" id="A0A1E5QM23"/>
<keyword evidence="1" id="KW-0812">Transmembrane</keyword>
<accession>A0A1E5QM23</accession>
<proteinExistence type="predicted"/>
<organism evidence="2">
    <name type="scientific">Desertifilum tharense IPPAS B-1220</name>
    <dbReference type="NCBI Taxonomy" id="1781255"/>
    <lineage>
        <taxon>Bacteria</taxon>
        <taxon>Bacillati</taxon>
        <taxon>Cyanobacteriota</taxon>
        <taxon>Cyanophyceae</taxon>
        <taxon>Desertifilales</taxon>
        <taxon>Desertifilaceae</taxon>
        <taxon>Desertifilum</taxon>
    </lineage>
</organism>
<protein>
    <submittedName>
        <fullName evidence="2">Uncharacterized protein</fullName>
    </submittedName>
</protein>
<reference evidence="2" key="1">
    <citation type="submission" date="2016-09" db="EMBL/GenBank/DDBJ databases">
        <title>Draft genome of thermotolerant cyanobacterium Desertifilum sp. strain IPPAS B-1220.</title>
        <authorList>
            <person name="Sinetova M.A."/>
            <person name="Bolakhan K."/>
            <person name="Zayadan B.K."/>
            <person name="Mironov K.S."/>
            <person name="Ustinova V."/>
            <person name="Kupriyanova E.V."/>
            <person name="Sidorov R.A."/>
            <person name="Skrypnik A.N."/>
            <person name="Gogoleva N.E."/>
            <person name="Gogolev Y.V."/>
            <person name="Los D.A."/>
        </authorList>
    </citation>
    <scope>NUCLEOTIDE SEQUENCE [LARGE SCALE GENOMIC DNA]</scope>
    <source>
        <strain evidence="2">IPPAS B-1220</strain>
    </source>
</reference>
<evidence type="ECO:0000256" key="1">
    <source>
        <dbReference type="SAM" id="Phobius"/>
    </source>
</evidence>
<name>A0A1E5QM23_9CYAN</name>
<dbReference type="STRING" id="1781255.BH720_08170"/>
<keyword evidence="1" id="KW-0472">Membrane</keyword>
<dbReference type="EMBL" id="MJGC01000045">
    <property type="protein sequence ID" value="OEJ75742.1"/>
    <property type="molecule type" value="Genomic_DNA"/>
</dbReference>
<feature type="transmembrane region" description="Helical" evidence="1">
    <location>
        <begin position="160"/>
        <end position="183"/>
    </location>
</feature>
<evidence type="ECO:0000313" key="2">
    <source>
        <dbReference type="EMBL" id="OEJ75742.1"/>
    </source>
</evidence>
<sequence>MKTVACQDDLRILGKTLQERLHAELSDEIRFQVQCALKPNLLMVLAQHRASQQPNPQEVFRVLQQGVERERPDFYGQVRLFLRVVEQRKPYAYRKFMLTPPVEFEPDLDSGLLDADISISQAFVQPVEPEVEVQDAPPVVETPEAPPSPHKRIQQVFEKYPVSLILAGAGVSIASFAGAFYLLSRPCVVGRCLVLEQSQAWTTEAIALAEDATHPLEIQTAHKQLTLATRKLKSVPLWSSHRSNARQLAQANREPLQELELLLAAMGKAMSAAVKSQNPPHPVATWQEVQGLWQSAIAGMEALPEGAVGYDFAQIKWREYQRNLGTINQRIEIERQAQRHLDSAKSAARIAEARQGIADSSQDWQLVENTWLTALNVLRQIPSGTMVHAEATALINSYSVGLAAARDRQSQEQFATQLYHQALNYAAQAQDYETEQQFSLAVVSWQNAVAYIQQIPDRTFYAPQVKPLAGEYRQALTKAQDRLRLTTALQQTRVDLARSCTSSPTICTYDVTDSRILVKLTPDYVRTVRETFISAGGLGDYNTLAGIDEHVQTLQFALEAISRNAGLPLEIYDPYGQLMSTYVPRT</sequence>